<dbReference type="SUPFAM" id="SSF57802">
    <property type="entry name" value="Rubredoxin-like"/>
    <property type="match status" value="1"/>
</dbReference>
<proteinExistence type="predicted"/>
<name>A0A8D9BHH9_9HEMI</name>
<dbReference type="Pfam" id="PF01215">
    <property type="entry name" value="COX5B"/>
    <property type="match status" value="1"/>
</dbReference>
<keyword evidence="1 3" id="KW-0479">Metal-binding</keyword>
<evidence type="ECO:0000256" key="2">
    <source>
        <dbReference type="ARBA" id="ARBA00022833"/>
    </source>
</evidence>
<dbReference type="PROSITE" id="PS51359">
    <property type="entry name" value="COX5B_2"/>
    <property type="match status" value="1"/>
</dbReference>
<feature type="binding site" evidence="3">
    <location>
        <position position="100"/>
    </location>
    <ligand>
        <name>Zn(2+)</name>
        <dbReference type="ChEBI" id="CHEBI:29105"/>
    </ligand>
</feature>
<dbReference type="GO" id="GO:0046872">
    <property type="term" value="F:metal ion binding"/>
    <property type="evidence" value="ECO:0007669"/>
    <property type="project" value="UniProtKB-KW"/>
</dbReference>
<dbReference type="GO" id="GO:0005740">
    <property type="term" value="C:mitochondrial envelope"/>
    <property type="evidence" value="ECO:0007669"/>
    <property type="project" value="InterPro"/>
</dbReference>
<dbReference type="InterPro" id="IPR036972">
    <property type="entry name" value="Cyt_c_oxidase_su5b_sf"/>
</dbReference>
<keyword evidence="2 3" id="KW-0862">Zinc</keyword>
<feature type="binding site" evidence="3">
    <location>
        <position position="78"/>
    </location>
    <ligand>
        <name>Zn(2+)</name>
        <dbReference type="ChEBI" id="CHEBI:29105"/>
    </ligand>
</feature>
<dbReference type="PANTHER" id="PTHR10122">
    <property type="entry name" value="CYTOCHROME C OXIDASE SUBUNIT 5B, MITOCHONDRIAL"/>
    <property type="match status" value="1"/>
</dbReference>
<dbReference type="AlphaFoldDB" id="A0A8D9BHH9"/>
<dbReference type="Gene3D" id="2.60.11.10">
    <property type="entry name" value="Cytochrome c oxidase, subunit Vb"/>
    <property type="match status" value="1"/>
</dbReference>
<accession>A0A8D9BHH9</accession>
<dbReference type="CDD" id="cd00924">
    <property type="entry name" value="Cyt_c_Oxidase_Vb"/>
    <property type="match status" value="1"/>
</dbReference>
<feature type="binding site" evidence="3">
    <location>
        <position position="98"/>
    </location>
    <ligand>
        <name>Zn(2+)</name>
        <dbReference type="ChEBI" id="CHEBI:29105"/>
    </ligand>
</feature>
<dbReference type="EMBL" id="HBUF01623506">
    <property type="protein sequence ID" value="CAG6781552.1"/>
    <property type="molecule type" value="Transcribed_RNA"/>
</dbReference>
<evidence type="ECO:0000313" key="4">
    <source>
        <dbReference type="EMBL" id="CAG6781551.1"/>
    </source>
</evidence>
<dbReference type="InterPro" id="IPR002124">
    <property type="entry name" value="Cyt_c_oxidase_su5b"/>
</dbReference>
<evidence type="ECO:0000256" key="1">
    <source>
        <dbReference type="ARBA" id="ARBA00022723"/>
    </source>
</evidence>
<protein>
    <submittedName>
        <fullName evidence="4">Cytochrome c oxidase subunit 5B, mitochondrial</fullName>
    </submittedName>
</protein>
<dbReference type="GO" id="GO:0045277">
    <property type="term" value="C:respiratory chain complex IV"/>
    <property type="evidence" value="ECO:0007669"/>
    <property type="project" value="InterPro"/>
</dbReference>
<sequence length="112" mass="12858">MYRFLSKRLFQTTSGFPTAQLPPSLVHATGLEQRELFAKLEGNNDPYFGGPHKFTSGTPDDPNIIRSAFKSRIVGCICDPDQYHIMWMWVEAEMPRRCACGYWFKLVKVDPV</sequence>
<reference evidence="4" key="1">
    <citation type="submission" date="2021-05" db="EMBL/GenBank/DDBJ databases">
        <authorList>
            <person name="Alioto T."/>
            <person name="Alioto T."/>
            <person name="Gomez Garrido J."/>
        </authorList>
    </citation>
    <scope>NUCLEOTIDE SEQUENCE</scope>
</reference>
<dbReference type="EMBL" id="HBUF01623505">
    <property type="protein sequence ID" value="CAG6781551.1"/>
    <property type="molecule type" value="Transcribed_RNA"/>
</dbReference>
<evidence type="ECO:0000256" key="3">
    <source>
        <dbReference type="PIRSR" id="PIRSR602124-1"/>
    </source>
</evidence>
<dbReference type="GO" id="GO:0006123">
    <property type="term" value="P:mitochondrial electron transport, cytochrome c to oxygen"/>
    <property type="evidence" value="ECO:0007669"/>
    <property type="project" value="InterPro"/>
</dbReference>
<feature type="binding site" evidence="3">
    <location>
        <position position="76"/>
    </location>
    <ligand>
        <name>Zn(2+)</name>
        <dbReference type="ChEBI" id="CHEBI:29105"/>
    </ligand>
</feature>
<dbReference type="PANTHER" id="PTHR10122:SF0">
    <property type="entry name" value="CYTOCHROME C OXIDASE SUBUNIT 5B, ISOFORM A-RELATED"/>
    <property type="match status" value="1"/>
</dbReference>
<organism evidence="4">
    <name type="scientific">Cacopsylla melanoneura</name>
    <dbReference type="NCBI Taxonomy" id="428564"/>
    <lineage>
        <taxon>Eukaryota</taxon>
        <taxon>Metazoa</taxon>
        <taxon>Ecdysozoa</taxon>
        <taxon>Arthropoda</taxon>
        <taxon>Hexapoda</taxon>
        <taxon>Insecta</taxon>
        <taxon>Pterygota</taxon>
        <taxon>Neoptera</taxon>
        <taxon>Paraneoptera</taxon>
        <taxon>Hemiptera</taxon>
        <taxon>Sternorrhyncha</taxon>
        <taxon>Psylloidea</taxon>
        <taxon>Psyllidae</taxon>
        <taxon>Psyllinae</taxon>
        <taxon>Cacopsylla</taxon>
    </lineage>
</organism>